<proteinExistence type="predicted"/>
<keyword evidence="3" id="KW-0067">ATP-binding</keyword>
<dbReference type="FunFam" id="3.40.50.300:FF:000006">
    <property type="entry name" value="DNA-binding transcriptional regulator NtrC"/>
    <property type="match status" value="1"/>
</dbReference>
<keyword evidence="2" id="KW-0547">Nucleotide-binding</keyword>
<sequence>MFPTLLIVDDEQPILHSLEGLLSDEGFNVLTAPNGYECLKTIDAEHPDLVLLDIWMPGLDGIETLREIKKSHPDIPVIMISGHGTIDTAVTATKYGAFSFIEKPISIDKVIVAINNALNFRKLEEENRFLRTRMIAKNAIDGSSPPILALKQQIIAAAPTEAPILITGENGTGKELAARTIHQFSTHSESPLITVNCAAIPEALFESELLGHEKGAFEGAKAKHIGRFELADGGTLFFNEIGDMNLANQGKLLQVIEEKRFCRLGGSRVIDVNVRIIAATNKDLRKEIEEGRFREDLYFRLNGVPLDMPPLRNRLEDLPLLVERFTQAWCKTTESEPKAFGQDAMEALADHSWPGNVRELKNLVERLLITVNKETISLTDLPTPYRASEPKEAAGGLSDLADISDFKQAKEAFEREYIKRRLAECGNDTAAAAKSLGVSKGHITRILKP</sequence>
<keyword evidence="6" id="KW-0804">Transcription</keyword>
<dbReference type="GO" id="GO:0000160">
    <property type="term" value="P:phosphorelay signal transduction system"/>
    <property type="evidence" value="ECO:0007669"/>
    <property type="project" value="UniProtKB-KW"/>
</dbReference>
<dbReference type="PROSITE" id="PS50045">
    <property type="entry name" value="SIGMA54_INTERACT_4"/>
    <property type="match status" value="1"/>
</dbReference>
<dbReference type="PROSITE" id="PS00688">
    <property type="entry name" value="SIGMA54_INTERACT_3"/>
    <property type="match status" value="1"/>
</dbReference>
<dbReference type="GO" id="GO:0006355">
    <property type="term" value="P:regulation of DNA-templated transcription"/>
    <property type="evidence" value="ECO:0007669"/>
    <property type="project" value="InterPro"/>
</dbReference>
<evidence type="ECO:0000256" key="6">
    <source>
        <dbReference type="ARBA" id="ARBA00023163"/>
    </source>
</evidence>
<dbReference type="Pfam" id="PF25601">
    <property type="entry name" value="AAA_lid_14"/>
    <property type="match status" value="1"/>
</dbReference>
<evidence type="ECO:0000256" key="1">
    <source>
        <dbReference type="ARBA" id="ARBA00022553"/>
    </source>
</evidence>
<dbReference type="CDD" id="cd00009">
    <property type="entry name" value="AAA"/>
    <property type="match status" value="1"/>
</dbReference>
<dbReference type="InterPro" id="IPR009057">
    <property type="entry name" value="Homeodomain-like_sf"/>
</dbReference>
<dbReference type="SUPFAM" id="SSF46689">
    <property type="entry name" value="Homeodomain-like"/>
    <property type="match status" value="1"/>
</dbReference>
<dbReference type="InterPro" id="IPR027417">
    <property type="entry name" value="P-loop_NTPase"/>
</dbReference>
<name>A0A1G5I3V8_9BACT</name>
<dbReference type="CDD" id="cd17550">
    <property type="entry name" value="REC_NtrX-like"/>
    <property type="match status" value="1"/>
</dbReference>
<evidence type="ECO:0000259" key="9">
    <source>
        <dbReference type="PROSITE" id="PS50110"/>
    </source>
</evidence>
<dbReference type="SUPFAM" id="SSF52172">
    <property type="entry name" value="CheY-like"/>
    <property type="match status" value="1"/>
</dbReference>
<dbReference type="Proteomes" id="UP000198870">
    <property type="component" value="Unassembled WGS sequence"/>
</dbReference>
<dbReference type="STRING" id="419481.SAMN05216233_11756"/>
<feature type="domain" description="Sigma-54 factor interaction" evidence="8">
    <location>
        <begin position="140"/>
        <end position="369"/>
    </location>
</feature>
<keyword evidence="4" id="KW-0902">Two-component regulatory system</keyword>
<dbReference type="InterPro" id="IPR058031">
    <property type="entry name" value="AAA_lid_NorR"/>
</dbReference>
<dbReference type="InterPro" id="IPR025944">
    <property type="entry name" value="Sigma_54_int_dom_CS"/>
</dbReference>
<reference evidence="10 11" key="1">
    <citation type="submission" date="2016-10" db="EMBL/GenBank/DDBJ databases">
        <authorList>
            <person name="de Groot N.N."/>
        </authorList>
    </citation>
    <scope>NUCLEOTIDE SEQUENCE [LARGE SCALE GENOMIC DNA]</scope>
    <source>
        <strain evidence="10 11">AA1</strain>
    </source>
</reference>
<dbReference type="AlphaFoldDB" id="A0A1G5I3V8"/>
<dbReference type="RefSeq" id="WP_092213224.1">
    <property type="nucleotide sequence ID" value="NZ_FMUX01000017.1"/>
</dbReference>
<protein>
    <submittedName>
        <fullName evidence="10">Two-component system, NtrC family, nitrogen regulation response regulator NtrX</fullName>
    </submittedName>
</protein>
<evidence type="ECO:0000256" key="3">
    <source>
        <dbReference type="ARBA" id="ARBA00022840"/>
    </source>
</evidence>
<dbReference type="SMART" id="SM00448">
    <property type="entry name" value="REC"/>
    <property type="match status" value="1"/>
</dbReference>
<evidence type="ECO:0000259" key="8">
    <source>
        <dbReference type="PROSITE" id="PS50045"/>
    </source>
</evidence>
<evidence type="ECO:0000256" key="4">
    <source>
        <dbReference type="ARBA" id="ARBA00023012"/>
    </source>
</evidence>
<dbReference type="Gene3D" id="3.40.50.2300">
    <property type="match status" value="1"/>
</dbReference>
<dbReference type="InterPro" id="IPR002078">
    <property type="entry name" value="Sigma_54_int"/>
</dbReference>
<evidence type="ECO:0000256" key="5">
    <source>
        <dbReference type="ARBA" id="ARBA00023015"/>
    </source>
</evidence>
<dbReference type="PANTHER" id="PTHR32071">
    <property type="entry name" value="TRANSCRIPTIONAL REGULATORY PROTEIN"/>
    <property type="match status" value="1"/>
</dbReference>
<accession>A0A1G5I3V8</accession>
<dbReference type="PANTHER" id="PTHR32071:SF17">
    <property type="entry name" value="TRANSCRIPTIONAL REGULATOR (NTRC FAMILY)"/>
    <property type="match status" value="1"/>
</dbReference>
<dbReference type="OrthoDB" id="9763792at2"/>
<feature type="modified residue" description="4-aspartylphosphate" evidence="7">
    <location>
        <position position="53"/>
    </location>
</feature>
<keyword evidence="1 7" id="KW-0597">Phosphoprotein</keyword>
<dbReference type="Gene3D" id="1.10.10.60">
    <property type="entry name" value="Homeodomain-like"/>
    <property type="match status" value="1"/>
</dbReference>
<evidence type="ECO:0000313" key="10">
    <source>
        <dbReference type="EMBL" id="SCY70339.1"/>
    </source>
</evidence>
<dbReference type="Pfam" id="PF00072">
    <property type="entry name" value="Response_reg"/>
    <property type="match status" value="1"/>
</dbReference>
<dbReference type="Gene3D" id="1.10.8.60">
    <property type="match status" value="1"/>
</dbReference>
<dbReference type="PROSITE" id="PS50110">
    <property type="entry name" value="RESPONSE_REGULATORY"/>
    <property type="match status" value="1"/>
</dbReference>
<dbReference type="InterPro" id="IPR011006">
    <property type="entry name" value="CheY-like_superfamily"/>
</dbReference>
<keyword evidence="11" id="KW-1185">Reference proteome</keyword>
<dbReference type="EMBL" id="FMUX01000017">
    <property type="protein sequence ID" value="SCY70339.1"/>
    <property type="molecule type" value="Genomic_DNA"/>
</dbReference>
<gene>
    <name evidence="10" type="ORF">SAMN05216233_11756</name>
</gene>
<dbReference type="Pfam" id="PF00158">
    <property type="entry name" value="Sigma54_activat"/>
    <property type="match status" value="1"/>
</dbReference>
<feature type="domain" description="Response regulatory" evidence="9">
    <location>
        <begin position="4"/>
        <end position="118"/>
    </location>
</feature>
<evidence type="ECO:0000256" key="2">
    <source>
        <dbReference type="ARBA" id="ARBA00022741"/>
    </source>
</evidence>
<dbReference type="InterPro" id="IPR001789">
    <property type="entry name" value="Sig_transdc_resp-reg_receiver"/>
</dbReference>
<evidence type="ECO:0000256" key="7">
    <source>
        <dbReference type="PROSITE-ProRule" id="PRU00169"/>
    </source>
</evidence>
<dbReference type="SUPFAM" id="SSF52540">
    <property type="entry name" value="P-loop containing nucleoside triphosphate hydrolases"/>
    <property type="match status" value="1"/>
</dbReference>
<dbReference type="SMART" id="SM00382">
    <property type="entry name" value="AAA"/>
    <property type="match status" value="1"/>
</dbReference>
<evidence type="ECO:0000313" key="11">
    <source>
        <dbReference type="Proteomes" id="UP000198870"/>
    </source>
</evidence>
<dbReference type="GO" id="GO:0005524">
    <property type="term" value="F:ATP binding"/>
    <property type="evidence" value="ECO:0007669"/>
    <property type="project" value="UniProtKB-KW"/>
</dbReference>
<dbReference type="Gene3D" id="3.40.50.300">
    <property type="entry name" value="P-loop containing nucleotide triphosphate hydrolases"/>
    <property type="match status" value="1"/>
</dbReference>
<keyword evidence="5" id="KW-0805">Transcription regulation</keyword>
<dbReference type="InterPro" id="IPR003593">
    <property type="entry name" value="AAA+_ATPase"/>
</dbReference>
<organism evidence="10 11">
    <name type="scientific">Desulfoluna spongiiphila</name>
    <dbReference type="NCBI Taxonomy" id="419481"/>
    <lineage>
        <taxon>Bacteria</taxon>
        <taxon>Pseudomonadati</taxon>
        <taxon>Thermodesulfobacteriota</taxon>
        <taxon>Desulfobacteria</taxon>
        <taxon>Desulfobacterales</taxon>
        <taxon>Desulfolunaceae</taxon>
        <taxon>Desulfoluna</taxon>
    </lineage>
</organism>
<dbReference type="FunFam" id="3.40.50.2300:FF:000018">
    <property type="entry name" value="DNA-binding transcriptional regulator NtrC"/>
    <property type="match status" value="1"/>
</dbReference>